<evidence type="ECO:0000313" key="1">
    <source>
        <dbReference type="EMBL" id="RXW14165.1"/>
    </source>
</evidence>
<dbReference type="EMBL" id="SDEE01000753">
    <property type="protein sequence ID" value="RXW14165.1"/>
    <property type="molecule type" value="Genomic_DNA"/>
</dbReference>
<dbReference type="Proteomes" id="UP000290288">
    <property type="component" value="Unassembled WGS sequence"/>
</dbReference>
<proteinExistence type="predicted"/>
<evidence type="ECO:0008006" key="3">
    <source>
        <dbReference type="Google" id="ProtNLM"/>
    </source>
</evidence>
<accession>A0A4Q2D7J9</accession>
<protein>
    <recommendedName>
        <fullName evidence="3">F-box domain-containing protein</fullName>
    </recommendedName>
</protein>
<evidence type="ECO:0000313" key="2">
    <source>
        <dbReference type="Proteomes" id="UP000290288"/>
    </source>
</evidence>
<keyword evidence="2" id="KW-1185">Reference proteome</keyword>
<reference evidence="1 2" key="1">
    <citation type="submission" date="2019-01" db="EMBL/GenBank/DDBJ databases">
        <title>Draft genome sequence of Psathyrella aberdarensis IHI B618.</title>
        <authorList>
            <person name="Buettner E."/>
            <person name="Kellner H."/>
        </authorList>
    </citation>
    <scope>NUCLEOTIDE SEQUENCE [LARGE SCALE GENOMIC DNA]</scope>
    <source>
        <strain evidence="1 2">IHI B618</strain>
    </source>
</reference>
<comment type="caution">
    <text evidence="1">The sequence shown here is derived from an EMBL/GenBank/DDBJ whole genome shotgun (WGS) entry which is preliminary data.</text>
</comment>
<dbReference type="AlphaFoldDB" id="A0A4Q2D7J9"/>
<organism evidence="1 2">
    <name type="scientific">Candolleomyces aberdarensis</name>
    <dbReference type="NCBI Taxonomy" id="2316362"/>
    <lineage>
        <taxon>Eukaryota</taxon>
        <taxon>Fungi</taxon>
        <taxon>Dikarya</taxon>
        <taxon>Basidiomycota</taxon>
        <taxon>Agaricomycotina</taxon>
        <taxon>Agaricomycetes</taxon>
        <taxon>Agaricomycetidae</taxon>
        <taxon>Agaricales</taxon>
        <taxon>Agaricineae</taxon>
        <taxon>Psathyrellaceae</taxon>
        <taxon>Candolleomyces</taxon>
    </lineage>
</organism>
<name>A0A4Q2D7J9_9AGAR</name>
<dbReference type="OrthoDB" id="2886368at2759"/>
<gene>
    <name evidence="1" type="ORF">EST38_g11688</name>
</gene>
<sequence length="486" mass="55955">MPCPDLPPDVLNSVLWLASPRSTCYTQRGRQALISLCLTSRAWKDTIYGNPRFWSSLSIAVHDIVDLNTRIPFMELWYSKAGKLKLSLNLKEFKEREYVPDARRNTPKNHAGFKPAYKFILKYSTRWERIHFDKVRFSWINGLVNSLPNQDKFVFKNLLHFGAKSTGRYIESVLPLHEMPKLKSLAVQGKGEFVQFRARFSGVWDKLRQIELGIFASMTVHLRILQECGNLEEFTLRGDTTFWYMDRGEFDEDVMLTEAARHDIVLRKVHTASFIGFIYTNAILNTLTLPSISTFTIIKPSASTGTSDLAEQDTDLAVSDLVNRSQCNLQKLELCCIAINNERAIKLLKGIPSLSKLYLEAADIDCTFLLSLKDELHLLETFQLKVINSDPKAHAYSKFVKDPRRWWTALDDTLVKMGQSRNSSVRRLTRLENTFLETSPKNDGDILEPVYTRVYLRGFDRLDFAETYEDTMTEDKPDDVMPMSME</sequence>